<reference evidence="4 5" key="1">
    <citation type="submission" date="2019-05" db="EMBL/GenBank/DDBJ databases">
        <title>Pseudomonas edaphica sp. nov., isolated from rhizospheric soil of Cistus ladanifer L. in Spain.</title>
        <authorList>
            <person name="Peix A."/>
        </authorList>
    </citation>
    <scope>NUCLEOTIDE SEQUENCE [LARGE SCALE GENOMIC DNA]</scope>
    <source>
        <strain evidence="4 5">RD25</strain>
    </source>
</reference>
<dbReference type="InterPro" id="IPR036641">
    <property type="entry name" value="HPT_dom_sf"/>
</dbReference>
<proteinExistence type="predicted"/>
<evidence type="ECO:0000313" key="5">
    <source>
        <dbReference type="Proteomes" id="UP000304941"/>
    </source>
</evidence>
<keyword evidence="5" id="KW-1185">Reference proteome</keyword>
<evidence type="ECO:0000256" key="2">
    <source>
        <dbReference type="PROSITE-ProRule" id="PRU00110"/>
    </source>
</evidence>
<gene>
    <name evidence="4" type="ORF">FEM54_11025</name>
</gene>
<sequence>PITGGNPAIIQQLQAELMRSNQQDIEQLRDFSETRDLAGIAQLAHRLRGSAALMCNDYLLELCKELEHGCRTGAEDVPAQVRQVKKELRRIQHMLEP</sequence>
<protein>
    <submittedName>
        <fullName evidence="4">Hpt domain-containing protein</fullName>
    </submittedName>
</protein>
<dbReference type="InterPro" id="IPR008207">
    <property type="entry name" value="Sig_transdc_His_kin_Hpt_dom"/>
</dbReference>
<name>A0ABY2UA80_9PSED</name>
<evidence type="ECO:0000256" key="1">
    <source>
        <dbReference type="ARBA" id="ARBA00023012"/>
    </source>
</evidence>
<feature type="domain" description="HPt" evidence="3">
    <location>
        <begin position="6"/>
        <end position="97"/>
    </location>
</feature>
<evidence type="ECO:0000313" key="4">
    <source>
        <dbReference type="EMBL" id="TLG91913.1"/>
    </source>
</evidence>
<accession>A0ABY2UA80</accession>
<dbReference type="SUPFAM" id="SSF47226">
    <property type="entry name" value="Histidine-containing phosphotransfer domain, HPT domain"/>
    <property type="match status" value="1"/>
</dbReference>
<dbReference type="PROSITE" id="PS50894">
    <property type="entry name" value="HPT"/>
    <property type="match status" value="1"/>
</dbReference>
<dbReference type="Pfam" id="PF01627">
    <property type="entry name" value="Hpt"/>
    <property type="match status" value="1"/>
</dbReference>
<keyword evidence="2" id="KW-0597">Phosphoprotein</keyword>
<dbReference type="Gene3D" id="1.20.120.160">
    <property type="entry name" value="HPT domain"/>
    <property type="match status" value="1"/>
</dbReference>
<evidence type="ECO:0000259" key="3">
    <source>
        <dbReference type="PROSITE" id="PS50894"/>
    </source>
</evidence>
<organism evidence="4 5">
    <name type="scientific">Pseudomonas edaphica</name>
    <dbReference type="NCBI Taxonomy" id="2006980"/>
    <lineage>
        <taxon>Bacteria</taxon>
        <taxon>Pseudomonadati</taxon>
        <taxon>Pseudomonadota</taxon>
        <taxon>Gammaproteobacteria</taxon>
        <taxon>Pseudomonadales</taxon>
        <taxon>Pseudomonadaceae</taxon>
        <taxon>Pseudomonas</taxon>
    </lineage>
</organism>
<dbReference type="EMBL" id="VBVZ01000129">
    <property type="protein sequence ID" value="TLG91913.1"/>
    <property type="molecule type" value="Genomic_DNA"/>
</dbReference>
<feature type="modified residue" description="Phosphohistidine" evidence="2">
    <location>
        <position position="45"/>
    </location>
</feature>
<keyword evidence="1" id="KW-0902">Two-component regulatory system</keyword>
<comment type="caution">
    <text evidence="4">The sequence shown here is derived from an EMBL/GenBank/DDBJ whole genome shotgun (WGS) entry which is preliminary data.</text>
</comment>
<feature type="non-terminal residue" evidence="4">
    <location>
        <position position="1"/>
    </location>
</feature>
<dbReference type="RefSeq" id="WP_138450861.1">
    <property type="nucleotide sequence ID" value="NZ_VBVZ01000129.1"/>
</dbReference>
<dbReference type="Proteomes" id="UP000304941">
    <property type="component" value="Unassembled WGS sequence"/>
</dbReference>